<organism evidence="1">
    <name type="scientific">Sulfurisphaera javensis</name>
    <dbReference type="NCBI Taxonomy" id="2049879"/>
    <lineage>
        <taxon>Archaea</taxon>
        <taxon>Thermoproteota</taxon>
        <taxon>Thermoprotei</taxon>
        <taxon>Sulfolobales</taxon>
        <taxon>Sulfolobaceae</taxon>
        <taxon>Sulfurisphaera</taxon>
    </lineage>
</organism>
<accession>A0AAT9GQD0</accession>
<dbReference type="RefSeq" id="WP_369611312.1">
    <property type="nucleotide sequence ID" value="NZ_AP031322.1"/>
</dbReference>
<dbReference type="AlphaFoldDB" id="A0AAT9GQD0"/>
<dbReference type="GeneID" id="92354014"/>
<proteinExistence type="predicted"/>
<dbReference type="KEGG" id="sjv:SJAV_10890"/>
<reference evidence="1" key="1">
    <citation type="submission" date="2024-03" db="EMBL/GenBank/DDBJ databases">
        <title>Complete genome sequence of Sulfurisphaera javensis strain KD-1.</title>
        <authorList>
            <person name="Sakai H."/>
            <person name="Nur N."/>
            <person name="Suwanto A."/>
            <person name="Kurosawa N."/>
        </authorList>
    </citation>
    <scope>NUCLEOTIDE SEQUENCE</scope>
    <source>
        <strain evidence="1">KD-1</strain>
    </source>
</reference>
<dbReference type="EMBL" id="AP031322">
    <property type="protein sequence ID" value="BFH73145.1"/>
    <property type="molecule type" value="Genomic_DNA"/>
</dbReference>
<evidence type="ECO:0000313" key="1">
    <source>
        <dbReference type="EMBL" id="BFH73145.1"/>
    </source>
</evidence>
<sequence length="93" mass="11252">MENVLPEYVYDIQHILSLIKYNTKSDIKVNYNDPVQLQQLYEFLEDLLNMIEFMTAYNLIRLKDSEVRELKDKIRKDMELISESIDKLMYENV</sequence>
<protein>
    <submittedName>
        <fullName evidence="1">Uncharacterized protein</fullName>
    </submittedName>
</protein>
<gene>
    <name evidence="1" type="ORF">SJAV_10890</name>
</gene>
<name>A0AAT9GQD0_9CREN</name>